<evidence type="ECO:0000313" key="2">
    <source>
        <dbReference type="Proteomes" id="UP001141806"/>
    </source>
</evidence>
<sequence length="163" mass="18585">MEREVPIPHMLIFPFPFQVLSNMPLNSNHNHKCLLPFTGAEARFRRWPKFLFETITDSLPAPALLNTSLKYKFKIPIISFRTISACSFWAYFCIPKLIAAGKLPFQGDMDVLIKCVLGMEGFSEEFNGPVFQSLLRSILDTTRASGFILNSFKDLEGHQEIKP</sequence>
<accession>A0A9Q0GZF6</accession>
<keyword evidence="2" id="KW-1185">Reference proteome</keyword>
<gene>
    <name evidence="1" type="ORF">NE237_013481</name>
</gene>
<dbReference type="Gene3D" id="3.40.50.2000">
    <property type="entry name" value="Glycogen Phosphorylase B"/>
    <property type="match status" value="1"/>
</dbReference>
<comment type="caution">
    <text evidence="1">The sequence shown here is derived from an EMBL/GenBank/DDBJ whole genome shotgun (WGS) entry which is preliminary data.</text>
</comment>
<dbReference type="OrthoDB" id="5835829at2759"/>
<organism evidence="1 2">
    <name type="scientific">Protea cynaroides</name>
    <dbReference type="NCBI Taxonomy" id="273540"/>
    <lineage>
        <taxon>Eukaryota</taxon>
        <taxon>Viridiplantae</taxon>
        <taxon>Streptophyta</taxon>
        <taxon>Embryophyta</taxon>
        <taxon>Tracheophyta</taxon>
        <taxon>Spermatophyta</taxon>
        <taxon>Magnoliopsida</taxon>
        <taxon>Proteales</taxon>
        <taxon>Proteaceae</taxon>
        <taxon>Protea</taxon>
    </lineage>
</organism>
<proteinExistence type="predicted"/>
<evidence type="ECO:0000313" key="1">
    <source>
        <dbReference type="EMBL" id="KAJ4956698.1"/>
    </source>
</evidence>
<protein>
    <submittedName>
        <fullName evidence="1">Uncharacterized protein</fullName>
    </submittedName>
</protein>
<dbReference type="SUPFAM" id="SSF53756">
    <property type="entry name" value="UDP-Glycosyltransferase/glycogen phosphorylase"/>
    <property type="match status" value="1"/>
</dbReference>
<reference evidence="1" key="1">
    <citation type="journal article" date="2023" name="Plant J.">
        <title>The genome of the king protea, Protea cynaroides.</title>
        <authorList>
            <person name="Chang J."/>
            <person name="Duong T.A."/>
            <person name="Schoeman C."/>
            <person name="Ma X."/>
            <person name="Roodt D."/>
            <person name="Barker N."/>
            <person name="Li Z."/>
            <person name="Van de Peer Y."/>
            <person name="Mizrachi E."/>
        </authorList>
    </citation>
    <scope>NUCLEOTIDE SEQUENCE</scope>
    <source>
        <tissue evidence="1">Young leaves</tissue>
    </source>
</reference>
<dbReference type="AlphaFoldDB" id="A0A9Q0GZF6"/>
<dbReference type="EMBL" id="JAMYWD010000011">
    <property type="protein sequence ID" value="KAJ4956698.1"/>
    <property type="molecule type" value="Genomic_DNA"/>
</dbReference>
<name>A0A9Q0GZF6_9MAGN</name>
<dbReference type="Proteomes" id="UP001141806">
    <property type="component" value="Unassembled WGS sequence"/>
</dbReference>